<proteinExistence type="predicted"/>
<feature type="region of interest" description="Disordered" evidence="2">
    <location>
        <begin position="1"/>
        <end position="43"/>
    </location>
</feature>
<dbReference type="Pfam" id="PF08407">
    <property type="entry name" value="Chitin_synth_1N"/>
    <property type="match status" value="1"/>
</dbReference>
<feature type="domain" description="Chitin synthase N-terminal" evidence="3">
    <location>
        <begin position="171"/>
        <end position="237"/>
    </location>
</feature>
<accession>A0A9P6KDC5</accession>
<dbReference type="OrthoDB" id="26569at2759"/>
<dbReference type="AlphaFoldDB" id="A0A9P6KDC5"/>
<protein>
    <recommendedName>
        <fullName evidence="3">Chitin synthase N-terminal domain-containing protein</fullName>
    </recommendedName>
</protein>
<sequence>MKHSPSRMRSNAGKDRTLPRVPGSAPVYSGTGTTVGDGVPLGASAQGQIRTSISNNNMRPLPNPIEEAQMIRQRSQANMNHVPGQGYPPGSASFAMPVPSTPAMGIQMRASSDGVHPYSMGYGSHPAIMAQQSQPLLPAAPPAFPHYSPQVQSPPTLHFGPAPALQARRYKTTKKVTLTQGNLVLDCPVPTKLLDVLPRKIGDEFTTMRYTAVTSDPNDFPNQNYTLRPKMFQRETELFIVMTMYNVRKC</sequence>
<keyword evidence="1" id="KW-0472">Membrane</keyword>
<dbReference type="InterPro" id="IPR013616">
    <property type="entry name" value="Chitin_synth_N"/>
</dbReference>
<keyword evidence="1" id="KW-0812">Transmembrane</keyword>
<evidence type="ECO:0000313" key="4">
    <source>
        <dbReference type="EMBL" id="KAF9580736.1"/>
    </source>
</evidence>
<evidence type="ECO:0000256" key="2">
    <source>
        <dbReference type="SAM" id="MobiDB-lite"/>
    </source>
</evidence>
<name>A0A9P6KDC5_9FUNG</name>
<organism evidence="4 5">
    <name type="scientific">Lunasporangiospora selenospora</name>
    <dbReference type="NCBI Taxonomy" id="979761"/>
    <lineage>
        <taxon>Eukaryota</taxon>
        <taxon>Fungi</taxon>
        <taxon>Fungi incertae sedis</taxon>
        <taxon>Mucoromycota</taxon>
        <taxon>Mortierellomycotina</taxon>
        <taxon>Mortierellomycetes</taxon>
        <taxon>Mortierellales</taxon>
        <taxon>Mortierellaceae</taxon>
        <taxon>Lunasporangiospora</taxon>
    </lineage>
</organism>
<reference evidence="4" key="1">
    <citation type="journal article" date="2020" name="Fungal Divers.">
        <title>Resolving the Mortierellaceae phylogeny through synthesis of multi-gene phylogenetics and phylogenomics.</title>
        <authorList>
            <person name="Vandepol N."/>
            <person name="Liber J."/>
            <person name="Desiro A."/>
            <person name="Na H."/>
            <person name="Kennedy M."/>
            <person name="Barry K."/>
            <person name="Grigoriev I.V."/>
            <person name="Miller A.N."/>
            <person name="O'Donnell K."/>
            <person name="Stajich J.E."/>
            <person name="Bonito G."/>
        </authorList>
    </citation>
    <scope>NUCLEOTIDE SEQUENCE</scope>
    <source>
        <strain evidence="4">KOD1015</strain>
    </source>
</reference>
<dbReference type="Proteomes" id="UP000780801">
    <property type="component" value="Unassembled WGS sequence"/>
</dbReference>
<evidence type="ECO:0000259" key="3">
    <source>
        <dbReference type="Pfam" id="PF08407"/>
    </source>
</evidence>
<evidence type="ECO:0000313" key="5">
    <source>
        <dbReference type="Proteomes" id="UP000780801"/>
    </source>
</evidence>
<evidence type="ECO:0000256" key="1">
    <source>
        <dbReference type="ARBA" id="ARBA00022989"/>
    </source>
</evidence>
<dbReference type="EMBL" id="JAABOA010001879">
    <property type="protein sequence ID" value="KAF9580736.1"/>
    <property type="molecule type" value="Genomic_DNA"/>
</dbReference>
<comment type="caution">
    <text evidence="4">The sequence shown here is derived from an EMBL/GenBank/DDBJ whole genome shotgun (WGS) entry which is preliminary data.</text>
</comment>
<dbReference type="GO" id="GO:0004100">
    <property type="term" value="F:chitin synthase activity"/>
    <property type="evidence" value="ECO:0007669"/>
    <property type="project" value="InterPro"/>
</dbReference>
<keyword evidence="5" id="KW-1185">Reference proteome</keyword>
<keyword evidence="1" id="KW-1133">Transmembrane helix</keyword>
<gene>
    <name evidence="4" type="ORF">BGW38_002488</name>
</gene>